<dbReference type="Proteomes" id="UP000057609">
    <property type="component" value="Chromosome"/>
</dbReference>
<feature type="domain" description="Cytochrome c7-like" evidence="1">
    <location>
        <begin position="417"/>
        <end position="478"/>
    </location>
</feature>
<evidence type="ECO:0000259" key="1">
    <source>
        <dbReference type="Pfam" id="PF14522"/>
    </source>
</evidence>
<dbReference type="Pfam" id="PF14522">
    <property type="entry name" value="Cytochrome_C7"/>
    <property type="match status" value="9"/>
</dbReference>
<dbReference type="InterPro" id="IPR036280">
    <property type="entry name" value="Multihaem_cyt_sf"/>
</dbReference>
<evidence type="ECO:0000313" key="2">
    <source>
        <dbReference type="EMBL" id="AJE03674.1"/>
    </source>
</evidence>
<feature type="domain" description="Cytochrome c7-like" evidence="1">
    <location>
        <begin position="189"/>
        <end position="252"/>
    </location>
</feature>
<sequence length="715" mass="76404">MKRLFVPSLLLLFLPVLLFANDYKVVTFSTSNAGRVEFSHPVHLKAVGSNCTLCHNAVFAIGAKKAAPVTMAEMEKGKSCGTCHNGKRAFALSACIRCHLTKEVAMEIPDFGTLTFSHKFHLGLGSFGCGDCHNAIFKASMDNPHVSMAEMERGKSCGVCHDGSTAFTVKQNCTRCHTVRNITFAADALFSHANHLGLGAFGCRDCHSRFFVAGPNGKRYTMAEMEQGKSCGGCHNGNTAFSVKGECGTCHSNVKDVSFEKGGNAFFSHKVHTKILDCGSCHSGIFIGGVNSRRYTMAEMEKGESCGVCHEDKTVFGVRGNCDKCHVKTTDIPFNTGVAGTVTFSHSLHRGMYGCSDCHNSIFVAGKAAKRYTMAEMGKGQSCGACHDGKTAFSATAADACAKCHPLRDVTLALDARFPHVKHLGGYSCGDCHNALFKAGPGNRRWTMPQMEAGNSCGACHDGKSAFDVKGDCGTCHKTAPDVTFSSRQAGATRFSHEYHLGLGAYKCGDCHNAIFTTGVARKSHVMADMEKGSSCGACHDGKTAFTVKENCTKCHPVKEITFAASGARFSHAFHVNAFRCSDCHDALYTPGAGNRRVSMPEMGKGQSCGACHDGKTAFAVTGSCEKCHPVTKAIKFELPAGTASVVFSHKTHIGRGLGCLDCHGKMVTAGVGRKPHTMKEMEKGQSCGACHGFSMAFSVSDPINCEKCHKEEHY</sequence>
<dbReference type="SUPFAM" id="SSF48695">
    <property type="entry name" value="Multiheme cytochromes"/>
    <property type="match status" value="3"/>
</dbReference>
<feature type="domain" description="Cytochrome c7-like" evidence="1">
    <location>
        <begin position="646"/>
        <end position="711"/>
    </location>
</feature>
<reference evidence="2 3" key="1">
    <citation type="journal article" date="2015" name="Genome Announc.">
        <title>Complete Genome of Geobacter pickeringii G13T, a Metal-Reducing Isolate from Sedimentary Kaolin Deposits.</title>
        <authorList>
            <person name="Badalamenti J.P."/>
            <person name="Bond D.R."/>
        </authorList>
    </citation>
    <scope>NUCLEOTIDE SEQUENCE [LARGE SCALE GENOMIC DNA]</scope>
    <source>
        <strain evidence="2 3">G13</strain>
    </source>
</reference>
<keyword evidence="3" id="KW-1185">Reference proteome</keyword>
<evidence type="ECO:0000313" key="3">
    <source>
        <dbReference type="Proteomes" id="UP000057609"/>
    </source>
</evidence>
<dbReference type="PANTHER" id="PTHR39425">
    <property type="entry name" value="LIPOPROTEIN CYTOCHROME C"/>
    <property type="match status" value="1"/>
</dbReference>
<dbReference type="NCBIfam" id="TIGR04257">
    <property type="entry name" value="nanowire_3heme"/>
    <property type="match status" value="9"/>
</dbReference>
<dbReference type="InterPro" id="IPR029467">
    <property type="entry name" value="Cyt_c7-like"/>
</dbReference>
<feature type="domain" description="Cytochrome c7-like" evidence="1">
    <location>
        <begin position="569"/>
        <end position="629"/>
    </location>
</feature>
<organism evidence="2 3">
    <name type="scientific">Geobacter pickeringii</name>
    <dbReference type="NCBI Taxonomy" id="345632"/>
    <lineage>
        <taxon>Bacteria</taxon>
        <taxon>Pseudomonadati</taxon>
        <taxon>Thermodesulfobacteriota</taxon>
        <taxon>Desulfuromonadia</taxon>
        <taxon>Geobacterales</taxon>
        <taxon>Geobacteraceae</taxon>
        <taxon>Geobacter</taxon>
    </lineage>
</organism>
<dbReference type="PANTHER" id="PTHR39425:SF1">
    <property type="entry name" value="CYTOCHROME C7-LIKE DOMAIN-CONTAINING PROTEIN"/>
    <property type="match status" value="1"/>
</dbReference>
<feature type="domain" description="Cytochrome c7-like" evidence="1">
    <location>
        <begin position="115"/>
        <end position="178"/>
    </location>
</feature>
<feature type="domain" description="Cytochrome c7-like" evidence="1">
    <location>
        <begin position="36"/>
        <end position="99"/>
    </location>
</feature>
<dbReference type="OrthoDB" id="5391425at2"/>
<name>A0A0B5BEU4_9BACT</name>
<gene>
    <name evidence="2" type="ORF">GPICK_10230</name>
</gene>
<dbReference type="AlphaFoldDB" id="A0A0B5BEU4"/>
<accession>A0A0B5BEU4</accession>
<feature type="domain" description="Cytochrome c7-like" evidence="1">
    <location>
        <begin position="494"/>
        <end position="556"/>
    </location>
</feature>
<dbReference type="HOGENOM" id="CLU_389209_0_0_7"/>
<dbReference type="EMBL" id="CP009788">
    <property type="protein sequence ID" value="AJE03674.1"/>
    <property type="molecule type" value="Genomic_DNA"/>
</dbReference>
<feature type="domain" description="Cytochrome c7-like" evidence="1">
    <location>
        <begin position="342"/>
        <end position="405"/>
    </location>
</feature>
<protein>
    <submittedName>
        <fullName evidence="2">Cytochrome C</fullName>
    </submittedName>
</protein>
<dbReference type="Gene3D" id="3.90.10.10">
    <property type="entry name" value="Cytochrome C3"/>
    <property type="match status" value="9"/>
</dbReference>
<dbReference type="KEGG" id="gpi:GPICK_10230"/>
<feature type="domain" description="Cytochrome c7-like" evidence="1">
    <location>
        <begin position="266"/>
        <end position="326"/>
    </location>
</feature>
<proteinExistence type="predicted"/>
<dbReference type="InterPro" id="IPR026352">
    <property type="entry name" value="Nanowire_3heme"/>
</dbReference>
<dbReference type="STRING" id="345632.GPICK_10230"/>
<dbReference type="RefSeq" id="WP_039742854.1">
    <property type="nucleotide sequence ID" value="NZ_CP009788.1"/>
</dbReference>